<dbReference type="AlphaFoldDB" id="D4LCG3"/>
<evidence type="ECO:0000313" key="1">
    <source>
        <dbReference type="EMBL" id="CBL17308.1"/>
    </source>
</evidence>
<reference evidence="1" key="2">
    <citation type="submission" date="2010-03" db="EMBL/GenBank/DDBJ databases">
        <authorList>
            <person name="Pajon A."/>
        </authorList>
    </citation>
    <scope>NUCLEOTIDE SEQUENCE</scope>
    <source>
        <strain evidence="1">Type strain: 18P13</strain>
    </source>
</reference>
<proteinExistence type="predicted"/>
<dbReference type="KEGG" id="rch:RUM_11640"/>
<name>D4LCG3_RUMC1</name>
<dbReference type="HOGENOM" id="CLU_080981_1_0_9"/>
<dbReference type="Proteomes" id="UP000007054">
    <property type="component" value="Chromosome"/>
</dbReference>
<dbReference type="EMBL" id="FP929052">
    <property type="protein sequence ID" value="CBL17308.1"/>
    <property type="molecule type" value="Genomic_DNA"/>
</dbReference>
<organism evidence="1 2">
    <name type="scientific">Ruminococcus champanellensis (strain DSM 18848 / JCM 17042 / KCTC 15320 / 18P13)</name>
    <dbReference type="NCBI Taxonomy" id="213810"/>
    <lineage>
        <taxon>Bacteria</taxon>
        <taxon>Bacillati</taxon>
        <taxon>Bacillota</taxon>
        <taxon>Clostridia</taxon>
        <taxon>Eubacteriales</taxon>
        <taxon>Oscillospiraceae</taxon>
        <taxon>Ruminococcus</taxon>
    </lineage>
</organism>
<dbReference type="PATRIC" id="fig|213810.4.peg.1059"/>
<evidence type="ECO:0000313" key="2">
    <source>
        <dbReference type="Proteomes" id="UP000007054"/>
    </source>
</evidence>
<gene>
    <name evidence="1" type="ordered locus">RUM_11640</name>
</gene>
<protein>
    <recommendedName>
        <fullName evidence="3">DUF3793 domain-containing protein</fullName>
    </recommendedName>
</protein>
<evidence type="ECO:0008006" key="3">
    <source>
        <dbReference type="Google" id="ProtNLM"/>
    </source>
</evidence>
<accession>D4LCG3</accession>
<dbReference type="InterPro" id="IPR024523">
    <property type="entry name" value="DUF3793"/>
</dbReference>
<sequence length="190" mass="21982">MSKQECRQFEQKLAYHTAPSLLGIKCANLVSLRLDQFDVAGQSARFNRKAVSRGLKIRLMCRCQRCMLVLVYNEKLLSASLADPCRRRILARYGYAPEPDLQRDLDRLAQRMGQAVEFPHEIGIFLGYPTEDVEGFIAHKGEHYKLCGSWKVYGDPEQAQRSFRNYERCRKFLCNKLNQGVDIYRALKIS</sequence>
<dbReference type="GeneID" id="83155907"/>
<dbReference type="STRING" id="213810.RUM_11640"/>
<keyword evidence="2" id="KW-1185">Reference proteome</keyword>
<dbReference type="RefSeq" id="WP_015558215.1">
    <property type="nucleotide sequence ID" value="NC_021039.1"/>
</dbReference>
<dbReference type="Pfam" id="PF12672">
    <property type="entry name" value="DUF3793"/>
    <property type="match status" value="1"/>
</dbReference>
<reference evidence="1" key="1">
    <citation type="submission" date="2010-03" db="EMBL/GenBank/DDBJ databases">
        <title>The genome sequence of Ruminococcus sp. 18P13.</title>
        <authorList>
            <consortium name="metaHIT consortium -- http://www.metahit.eu/"/>
            <person name="Pajon A."/>
            <person name="Turner K."/>
            <person name="Parkhill J."/>
            <person name="Bernalier A."/>
        </authorList>
    </citation>
    <scope>NUCLEOTIDE SEQUENCE [LARGE SCALE GENOMIC DNA]</scope>
    <source>
        <strain evidence="1">Type strain: 18P13</strain>
    </source>
</reference>